<proteinExistence type="inferred from homology"/>
<gene>
    <name evidence="5" type="primary">flr</name>
    <name evidence="5" type="ORF">MsAm2_12110</name>
</gene>
<dbReference type="Proteomes" id="UP001304970">
    <property type="component" value="Chromosome"/>
</dbReference>
<dbReference type="PANTHER" id="PTHR43567:SF1">
    <property type="entry name" value="FLAVOREDOXIN"/>
    <property type="match status" value="1"/>
</dbReference>
<dbReference type="GeneID" id="89228638"/>
<organism evidence="5 6">
    <name type="scientific">Methanolapillus ohkumae</name>
    <dbReference type="NCBI Taxonomy" id="3028298"/>
    <lineage>
        <taxon>Archaea</taxon>
        <taxon>Methanobacteriati</taxon>
        <taxon>Methanobacteriota</taxon>
        <taxon>Stenosarchaea group</taxon>
        <taxon>Methanomicrobia</taxon>
        <taxon>Methanosarcinales</taxon>
        <taxon>Methanosarcinaceae</taxon>
        <taxon>Methanolapillus</taxon>
    </lineage>
</organism>
<evidence type="ECO:0000313" key="6">
    <source>
        <dbReference type="Proteomes" id="UP001304970"/>
    </source>
</evidence>
<dbReference type="RefSeq" id="WP_338097394.1">
    <property type="nucleotide sequence ID" value="NZ_CP131061.1"/>
</dbReference>
<comment type="cofactor">
    <cofactor evidence="1">
        <name>FMN</name>
        <dbReference type="ChEBI" id="CHEBI:58210"/>
    </cofactor>
</comment>
<dbReference type="SUPFAM" id="SSF50475">
    <property type="entry name" value="FMN-binding split barrel"/>
    <property type="match status" value="1"/>
</dbReference>
<keyword evidence="2" id="KW-0285">Flavoprotein</keyword>
<accession>A0AA96V7T8</accession>
<dbReference type="SMART" id="SM00903">
    <property type="entry name" value="Flavin_Reduct"/>
    <property type="match status" value="1"/>
</dbReference>
<evidence type="ECO:0000256" key="3">
    <source>
        <dbReference type="ARBA" id="ARBA00038054"/>
    </source>
</evidence>
<dbReference type="EMBL" id="CP131061">
    <property type="protein sequence ID" value="WNY27416.1"/>
    <property type="molecule type" value="Genomic_DNA"/>
</dbReference>
<dbReference type="InterPro" id="IPR012349">
    <property type="entry name" value="Split_barrel_FMN-bd"/>
</dbReference>
<dbReference type="GO" id="GO:0010181">
    <property type="term" value="F:FMN binding"/>
    <property type="evidence" value="ECO:0007669"/>
    <property type="project" value="InterPro"/>
</dbReference>
<reference evidence="5 6" key="1">
    <citation type="submission" date="2023-07" db="EMBL/GenBank/DDBJ databases">
        <title>Closed genome sequence of Methanosarcinaceae archaeon Am2.</title>
        <authorList>
            <person name="Poehlein A."/>
            <person name="Protasov E."/>
            <person name="Platt K."/>
            <person name="Reeh H."/>
            <person name="Daniel R."/>
            <person name="Brune A."/>
        </authorList>
    </citation>
    <scope>NUCLEOTIDE SEQUENCE [LARGE SCALE GENOMIC DNA]</scope>
    <source>
        <strain evidence="5 6">Am2</strain>
    </source>
</reference>
<feature type="domain" description="Flavin reductase like" evidence="4">
    <location>
        <begin position="34"/>
        <end position="179"/>
    </location>
</feature>
<comment type="similarity">
    <text evidence="3">Belongs to the flavoredoxin family.</text>
</comment>
<protein>
    <submittedName>
        <fullName evidence="5">Flavoredoxin</fullName>
    </submittedName>
</protein>
<name>A0AA96V7T8_9EURY</name>
<keyword evidence="6" id="KW-1185">Reference proteome</keyword>
<dbReference type="Gene3D" id="2.30.110.10">
    <property type="entry name" value="Electron Transport, Fmn-binding Protein, Chain A"/>
    <property type="match status" value="1"/>
</dbReference>
<dbReference type="InterPro" id="IPR052174">
    <property type="entry name" value="Flavoredoxin"/>
</dbReference>
<evidence type="ECO:0000259" key="4">
    <source>
        <dbReference type="SMART" id="SM00903"/>
    </source>
</evidence>
<dbReference type="InterPro" id="IPR002563">
    <property type="entry name" value="Flavin_Rdtase-like_dom"/>
</dbReference>
<sequence>MPAKKTTDTQIDTTTKNCAESEEFKSIGASTTAFPTPVWLIATYDKTGRPDAMVAAWAGIANSTPPCVFVGIRPGRYTYENILENREFTVCIPSEEYAKEADYLGIESGRETEKFEAAGLTAVRAGKINAPYIAEFPMYLACKLKDRMNLGSHIVVIGEILDVWAQEKVLDEHGKVDVSKLKPLAFAPDSQMYHVLGDAVGKAFSIGKEFKK</sequence>
<evidence type="ECO:0000313" key="5">
    <source>
        <dbReference type="EMBL" id="WNY27416.1"/>
    </source>
</evidence>
<dbReference type="Pfam" id="PF01613">
    <property type="entry name" value="Flavin_Reduct"/>
    <property type="match status" value="1"/>
</dbReference>
<dbReference type="PANTHER" id="PTHR43567">
    <property type="entry name" value="FLAVOREDOXIN-RELATED-RELATED"/>
    <property type="match status" value="1"/>
</dbReference>
<evidence type="ECO:0000256" key="1">
    <source>
        <dbReference type="ARBA" id="ARBA00001917"/>
    </source>
</evidence>
<dbReference type="AlphaFoldDB" id="A0AA96V7T8"/>
<evidence type="ECO:0000256" key="2">
    <source>
        <dbReference type="ARBA" id="ARBA00022630"/>
    </source>
</evidence>